<dbReference type="Gene3D" id="3.40.50.1100">
    <property type="match status" value="3"/>
</dbReference>
<evidence type="ECO:0000256" key="1">
    <source>
        <dbReference type="ARBA" id="ARBA00001933"/>
    </source>
</evidence>
<protein>
    <submittedName>
        <fullName evidence="4">Diaminopropionate ammonia-lyase</fullName>
    </submittedName>
</protein>
<comment type="caution">
    <text evidence="4">The sequence shown here is derived from an EMBL/GenBank/DDBJ whole genome shotgun (WGS) entry which is preliminary data.</text>
</comment>
<dbReference type="RefSeq" id="WP_095133065.1">
    <property type="nucleotide sequence ID" value="NZ_NIBG01000006.1"/>
</dbReference>
<dbReference type="Pfam" id="PF00291">
    <property type="entry name" value="PALP"/>
    <property type="match status" value="1"/>
</dbReference>
<dbReference type="OrthoDB" id="34584at2"/>
<gene>
    <name evidence="4" type="primary">dpaL</name>
    <name evidence="4" type="ORF">CCE28_08785</name>
</gene>
<dbReference type="NCBIfam" id="TIGR03528">
    <property type="entry name" value="2_3_DAP_am_ly"/>
    <property type="match status" value="1"/>
</dbReference>
<dbReference type="GO" id="GO:1901605">
    <property type="term" value="P:alpha-amino acid metabolic process"/>
    <property type="evidence" value="ECO:0007669"/>
    <property type="project" value="UniProtKB-ARBA"/>
</dbReference>
<comment type="cofactor">
    <cofactor evidence="1">
        <name>pyridoxal 5'-phosphate</name>
        <dbReference type="ChEBI" id="CHEBI:597326"/>
    </cofactor>
</comment>
<dbReference type="NCBIfam" id="TIGR01747">
    <property type="entry name" value="diampropi_NH3ly"/>
    <property type="match status" value="1"/>
</dbReference>
<sequence length="405" mass="45084">MDNHLEKIKYMVRDKIRGGIYPEFLVAEEIKKVRDFHLSMDEYEATPLAKLETLAKYLGLGGIYVKDESYRFGLNAFKGLGGTYAIAKLLCKKLHIDINDASFEYFNRPEVKEKIKDMIFVTATDGNHGRGVAWAATKLGCKSVVYMPKGSSQIRLEAIKEAGAEASITDLNYDDAVRLAQKMSEEHGWYMVQDTAWDGYEEIPNWITQGYTTMANESLEQLKLEGIKRPTHMFLQAGVGSFAGAMLGYYANVFKEDVPTTIIVEPNLADCIYKSALAEDGKPRFVGGDMNTIMAGLACGEPNTITWEILRDFASAYVSCPDYVAARGMRVMASPMMMDDKVVSGESGAVGLGLLTMIMERKELKDLRDKLGLNKDSIVLCFSTEGDTDPEHYKKVVYDGKNPSC</sequence>
<proteinExistence type="predicted"/>
<dbReference type="Proteomes" id="UP000216024">
    <property type="component" value="Unassembled WGS sequence"/>
</dbReference>
<dbReference type="SUPFAM" id="SSF53686">
    <property type="entry name" value="Tryptophan synthase beta subunit-like PLP-dependent enzymes"/>
    <property type="match status" value="1"/>
</dbReference>
<evidence type="ECO:0000256" key="2">
    <source>
        <dbReference type="ARBA" id="ARBA00022898"/>
    </source>
</evidence>
<dbReference type="InterPro" id="IPR001926">
    <property type="entry name" value="TrpB-like_PALP"/>
</dbReference>
<dbReference type="PANTHER" id="PTHR42937:SF1">
    <property type="entry name" value="DIAMINOPROPIONATE AMMONIA-LYASE"/>
    <property type="match status" value="1"/>
</dbReference>
<keyword evidence="5" id="KW-1185">Reference proteome</keyword>
<dbReference type="PANTHER" id="PTHR42937">
    <property type="match status" value="1"/>
</dbReference>
<dbReference type="GO" id="GO:0008838">
    <property type="term" value="F:diaminopropionate ammonia-lyase activity"/>
    <property type="evidence" value="ECO:0007669"/>
    <property type="project" value="InterPro"/>
</dbReference>
<dbReference type="InterPro" id="IPR036052">
    <property type="entry name" value="TrpB-like_PALP_sf"/>
</dbReference>
<organism evidence="4 5">
    <name type="scientific">Anaeromicrobium sediminis</name>
    <dbReference type="NCBI Taxonomy" id="1478221"/>
    <lineage>
        <taxon>Bacteria</taxon>
        <taxon>Bacillati</taxon>
        <taxon>Bacillota</taxon>
        <taxon>Clostridia</taxon>
        <taxon>Peptostreptococcales</taxon>
        <taxon>Thermotaleaceae</taxon>
        <taxon>Anaeromicrobium</taxon>
    </lineage>
</organism>
<evidence type="ECO:0000313" key="5">
    <source>
        <dbReference type="Proteomes" id="UP000216024"/>
    </source>
</evidence>
<keyword evidence="2" id="KW-0663">Pyridoxal phosphate</keyword>
<dbReference type="NCBIfam" id="NF006058">
    <property type="entry name" value="PRK08206.1"/>
    <property type="match status" value="1"/>
</dbReference>
<dbReference type="FunFam" id="3.40.50.1100:FF:000033">
    <property type="entry name" value="Diaminopropionate ammonia-lyase"/>
    <property type="match status" value="1"/>
</dbReference>
<dbReference type="AlphaFoldDB" id="A0A267MJQ6"/>
<dbReference type="InterPro" id="IPR010081">
    <property type="entry name" value="DiNH2opropionate_NH3_lyase"/>
</dbReference>
<feature type="domain" description="Tryptophan synthase beta chain-like PALP" evidence="3">
    <location>
        <begin position="43"/>
        <end position="366"/>
    </location>
</feature>
<name>A0A267MJQ6_9FIRM</name>
<dbReference type="CDD" id="cd00640">
    <property type="entry name" value="Trp-synth-beta_II"/>
    <property type="match status" value="1"/>
</dbReference>
<dbReference type="InterPro" id="IPR019871">
    <property type="entry name" value="DiNH2propionate_NH3-lyase_sub"/>
</dbReference>
<dbReference type="GO" id="GO:0030170">
    <property type="term" value="F:pyridoxal phosphate binding"/>
    <property type="evidence" value="ECO:0007669"/>
    <property type="project" value="InterPro"/>
</dbReference>
<dbReference type="EMBL" id="NIBG01000006">
    <property type="protein sequence ID" value="PAB59652.1"/>
    <property type="molecule type" value="Genomic_DNA"/>
</dbReference>
<evidence type="ECO:0000259" key="3">
    <source>
        <dbReference type="Pfam" id="PF00291"/>
    </source>
</evidence>
<accession>A0A267MJQ6</accession>
<keyword evidence="4" id="KW-0456">Lyase</keyword>
<reference evidence="4 5" key="1">
    <citation type="submission" date="2017-06" db="EMBL/GenBank/DDBJ databases">
        <title>Draft genome sequence of anaerobic fermentative bacterium Anaeromicrobium sediminis DY2726D isolated from West Pacific Ocean sediments.</title>
        <authorList>
            <person name="Zeng X."/>
        </authorList>
    </citation>
    <scope>NUCLEOTIDE SEQUENCE [LARGE SCALE GENOMIC DNA]</scope>
    <source>
        <strain evidence="4 5">DY2726D</strain>
    </source>
</reference>
<evidence type="ECO:0000313" key="4">
    <source>
        <dbReference type="EMBL" id="PAB59652.1"/>
    </source>
</evidence>